<keyword evidence="4" id="KW-0067">ATP-binding</keyword>
<dbReference type="InterPro" id="IPR003593">
    <property type="entry name" value="AAA+_ATPase"/>
</dbReference>
<protein>
    <submittedName>
        <fullName evidence="7">ATP-dependent zinc metalloprotease FtsH</fullName>
        <ecNumber evidence="7">3.4.24.-</ecNumber>
    </submittedName>
</protein>
<dbReference type="InterPro" id="IPR050168">
    <property type="entry name" value="AAA_ATPase_domain"/>
</dbReference>
<dbReference type="FunFam" id="3.40.50.300:FF:001054">
    <property type="entry name" value="ATPase, AAA family, putative"/>
    <property type="match status" value="1"/>
</dbReference>
<keyword evidence="3" id="KW-0547">Nucleotide-binding</keyword>
<name>A0A7G9YKD6_9EURY</name>
<organism evidence="7">
    <name type="scientific">Candidatus Methanogaster sp. ANME-2c ERB4</name>
    <dbReference type="NCBI Taxonomy" id="2759911"/>
    <lineage>
        <taxon>Archaea</taxon>
        <taxon>Methanobacteriati</taxon>
        <taxon>Methanobacteriota</taxon>
        <taxon>Stenosarchaea group</taxon>
        <taxon>Methanomicrobia</taxon>
        <taxon>Methanosarcinales</taxon>
        <taxon>ANME-2 cluster</taxon>
        <taxon>Candidatus Methanogasteraceae</taxon>
        <taxon>Candidatus Methanogaster</taxon>
    </lineage>
</organism>
<dbReference type="SMART" id="SM00382">
    <property type="entry name" value="AAA"/>
    <property type="match status" value="1"/>
</dbReference>
<dbReference type="GO" id="GO:0016887">
    <property type="term" value="F:ATP hydrolysis activity"/>
    <property type="evidence" value="ECO:0007669"/>
    <property type="project" value="InterPro"/>
</dbReference>
<feature type="compositionally biased region" description="Basic and acidic residues" evidence="5">
    <location>
        <begin position="84"/>
        <end position="103"/>
    </location>
</feature>
<keyword evidence="7" id="KW-0378">Hydrolase</keyword>
<evidence type="ECO:0000256" key="1">
    <source>
        <dbReference type="ARBA" id="ARBA00004496"/>
    </source>
</evidence>
<keyword evidence="7" id="KW-0482">Metalloprotease</keyword>
<dbReference type="InterPro" id="IPR027417">
    <property type="entry name" value="P-loop_NTPase"/>
</dbReference>
<dbReference type="PANTHER" id="PTHR23077">
    <property type="entry name" value="AAA-FAMILY ATPASE"/>
    <property type="match status" value="1"/>
</dbReference>
<comment type="subcellular location">
    <subcellularLocation>
        <location evidence="1">Cytoplasm</location>
    </subcellularLocation>
</comment>
<feature type="region of interest" description="Disordered" evidence="5">
    <location>
        <begin position="82"/>
        <end position="103"/>
    </location>
</feature>
<evidence type="ECO:0000313" key="7">
    <source>
        <dbReference type="EMBL" id="QNO48470.1"/>
    </source>
</evidence>
<dbReference type="EC" id="3.4.24.-" evidence="7"/>
<dbReference type="GO" id="GO:0006508">
    <property type="term" value="P:proteolysis"/>
    <property type="evidence" value="ECO:0007669"/>
    <property type="project" value="UniProtKB-KW"/>
</dbReference>
<dbReference type="Gene3D" id="3.40.50.300">
    <property type="entry name" value="P-loop containing nucleotide triphosphate hydrolases"/>
    <property type="match status" value="1"/>
</dbReference>
<feature type="domain" description="AAA+ ATPase" evidence="6">
    <location>
        <begin position="152"/>
        <end position="291"/>
    </location>
</feature>
<dbReference type="Gene3D" id="1.10.8.60">
    <property type="match status" value="1"/>
</dbReference>
<evidence type="ECO:0000256" key="2">
    <source>
        <dbReference type="ARBA" id="ARBA00022490"/>
    </source>
</evidence>
<accession>A0A7G9YKD6</accession>
<dbReference type="GO" id="GO:0008237">
    <property type="term" value="F:metallopeptidase activity"/>
    <property type="evidence" value="ECO:0007669"/>
    <property type="project" value="UniProtKB-KW"/>
</dbReference>
<reference evidence="7" key="1">
    <citation type="submission" date="2020-06" db="EMBL/GenBank/DDBJ databases">
        <title>Unique genomic features of the anaerobic methanotrophic archaea.</title>
        <authorList>
            <person name="Chadwick G.L."/>
            <person name="Skennerton C.T."/>
            <person name="Laso-Perez R."/>
            <person name="Leu A.O."/>
            <person name="Speth D.R."/>
            <person name="Yu H."/>
            <person name="Morgan-Lang C."/>
            <person name="Hatzenpichler R."/>
            <person name="Goudeau D."/>
            <person name="Malmstrom R."/>
            <person name="Brazelton W.J."/>
            <person name="Woyke T."/>
            <person name="Hallam S.J."/>
            <person name="Tyson G.W."/>
            <person name="Wegener G."/>
            <person name="Boetius A."/>
            <person name="Orphan V."/>
        </authorList>
    </citation>
    <scope>NUCLEOTIDE SEQUENCE</scope>
</reference>
<gene>
    <name evidence="7" type="primary">ftsH</name>
    <name evidence="7" type="ORF">DBMLIPLO_00022</name>
</gene>
<dbReference type="GO" id="GO:0005737">
    <property type="term" value="C:cytoplasm"/>
    <property type="evidence" value="ECO:0007669"/>
    <property type="project" value="UniProtKB-SubCell"/>
</dbReference>
<keyword evidence="2" id="KW-0963">Cytoplasm</keyword>
<dbReference type="EMBL" id="MT631346">
    <property type="protein sequence ID" value="QNO48470.1"/>
    <property type="molecule type" value="Genomic_DNA"/>
</dbReference>
<dbReference type="PANTHER" id="PTHR23077:SF171">
    <property type="entry name" value="NUCLEAR VALOSIN-CONTAINING PROTEIN-LIKE"/>
    <property type="match status" value="1"/>
</dbReference>
<evidence type="ECO:0000256" key="3">
    <source>
        <dbReference type="ARBA" id="ARBA00022741"/>
    </source>
</evidence>
<evidence type="ECO:0000256" key="5">
    <source>
        <dbReference type="SAM" id="MobiDB-lite"/>
    </source>
</evidence>
<proteinExistence type="predicted"/>
<dbReference type="AlphaFoldDB" id="A0A7G9YKD6"/>
<keyword evidence="7" id="KW-0645">Protease</keyword>
<dbReference type="GO" id="GO:0005524">
    <property type="term" value="F:ATP binding"/>
    <property type="evidence" value="ECO:0007669"/>
    <property type="project" value="UniProtKB-KW"/>
</dbReference>
<dbReference type="InterPro" id="IPR003959">
    <property type="entry name" value="ATPase_AAA_core"/>
</dbReference>
<dbReference type="Pfam" id="PF00004">
    <property type="entry name" value="AAA"/>
    <property type="match status" value="1"/>
</dbReference>
<sequence length="402" mass="45275">MELKDEVRSSFKRSHNLARKYYDEGNLSKARVEYLKCARFTEHLSELTPSKRREFHERAEKFREIAEGLKVGDIKVYTDGIVPEEERMSSKPRTTDDSEGREDRAKDLILAEKPSLTFKDIAGLDDVKERIKEAIVYPFKYPDEYRYFGVKGGGGILLYGPPGCGKTMLAAAAAGECDAVFINIKISDIKDKYVGESEKKIREVFTLARGYERAIIFFDEIDALAGERSGSQEGHERSLVNELLSQMDGLEAKGTEKRYLVLAATNRPWDVDIALRRAGRFDTTVFIPHPDLPARRKIFEIGLADKPCRVDVAELAAMTDGYASAEIIDICEKAAKIPLRERIKEKKARREIVLADFERVIAERKTVLLGWYPKAVRELTGTEEAGMFGELVEAGKGYLSGG</sequence>
<dbReference type="SUPFAM" id="SSF52540">
    <property type="entry name" value="P-loop containing nucleoside triphosphate hydrolases"/>
    <property type="match status" value="1"/>
</dbReference>
<evidence type="ECO:0000259" key="6">
    <source>
        <dbReference type="SMART" id="SM00382"/>
    </source>
</evidence>
<evidence type="ECO:0000256" key="4">
    <source>
        <dbReference type="ARBA" id="ARBA00022840"/>
    </source>
</evidence>